<name>A0A2T0RZ00_9RHOB</name>
<dbReference type="EMBL" id="PVTD01000001">
    <property type="protein sequence ID" value="PRY26405.1"/>
    <property type="molecule type" value="Genomic_DNA"/>
</dbReference>
<dbReference type="RefSeq" id="WP_106203174.1">
    <property type="nucleotide sequence ID" value="NZ_PVTD01000001.1"/>
</dbReference>
<reference evidence="1 2" key="1">
    <citation type="submission" date="2018-03" db="EMBL/GenBank/DDBJ databases">
        <title>Genomic Encyclopedia of Archaeal and Bacterial Type Strains, Phase II (KMG-II): from individual species to whole genera.</title>
        <authorList>
            <person name="Goeker M."/>
        </authorList>
    </citation>
    <scope>NUCLEOTIDE SEQUENCE [LARGE SCALE GENOMIC DNA]</scope>
    <source>
        <strain evidence="1 2">DSM 29328</strain>
    </source>
</reference>
<gene>
    <name evidence="1" type="ORF">CLV78_101500</name>
</gene>
<evidence type="ECO:0000313" key="2">
    <source>
        <dbReference type="Proteomes" id="UP000239480"/>
    </source>
</evidence>
<dbReference type="AlphaFoldDB" id="A0A2T0RZ00"/>
<evidence type="ECO:0000313" key="1">
    <source>
        <dbReference type="EMBL" id="PRY26405.1"/>
    </source>
</evidence>
<protein>
    <submittedName>
        <fullName evidence="1">Uncharacterized protein</fullName>
    </submittedName>
</protein>
<accession>A0A2T0RZ00</accession>
<proteinExistence type="predicted"/>
<sequence>MATAVKAIPTMRYWKIAVQASPNRYRTRQSPLARLCRRLSVQGTECLCLYATLRPAKCVAISAWTDEAVRQNAVWIKGLTATSVGEVVAKAEVFRVGFFKYIRVMYAFSKVN</sequence>
<keyword evidence="2" id="KW-1185">Reference proteome</keyword>
<comment type="caution">
    <text evidence="1">The sequence shown here is derived from an EMBL/GenBank/DDBJ whole genome shotgun (WGS) entry which is preliminary data.</text>
</comment>
<organism evidence="1 2">
    <name type="scientific">Aliiruegeria haliotis</name>
    <dbReference type="NCBI Taxonomy" id="1280846"/>
    <lineage>
        <taxon>Bacteria</taxon>
        <taxon>Pseudomonadati</taxon>
        <taxon>Pseudomonadota</taxon>
        <taxon>Alphaproteobacteria</taxon>
        <taxon>Rhodobacterales</taxon>
        <taxon>Roseobacteraceae</taxon>
        <taxon>Aliiruegeria</taxon>
    </lineage>
</organism>
<dbReference type="Proteomes" id="UP000239480">
    <property type="component" value="Unassembled WGS sequence"/>
</dbReference>